<feature type="domain" description="Histidine kinase" evidence="6">
    <location>
        <begin position="1020"/>
        <end position="1251"/>
    </location>
</feature>
<evidence type="ECO:0000256" key="3">
    <source>
        <dbReference type="ARBA" id="ARBA00022553"/>
    </source>
</evidence>
<evidence type="ECO:0000256" key="1">
    <source>
        <dbReference type="ARBA" id="ARBA00000085"/>
    </source>
</evidence>
<dbReference type="EC" id="2.7.13.3" evidence="2"/>
<dbReference type="InterPro" id="IPR011123">
    <property type="entry name" value="Y_Y_Y"/>
</dbReference>
<dbReference type="CDD" id="cd00130">
    <property type="entry name" value="PAS"/>
    <property type="match status" value="1"/>
</dbReference>
<keyword evidence="3" id="KW-0597">Phosphoprotein</keyword>
<accession>A0A974XZV8</accession>
<dbReference type="Gene3D" id="3.30.565.10">
    <property type="entry name" value="Histidine kinase-like ATPase, C-terminal domain"/>
    <property type="match status" value="1"/>
</dbReference>
<comment type="catalytic activity">
    <reaction evidence="1">
        <text>ATP + protein L-histidine = ADP + protein N-phospho-L-histidine.</text>
        <dbReference type="EC" id="2.7.13.3"/>
    </reaction>
</comment>
<dbReference type="SUPFAM" id="SSF47384">
    <property type="entry name" value="Homodimeric domain of signal transducing histidine kinase"/>
    <property type="match status" value="1"/>
</dbReference>
<dbReference type="InterPro" id="IPR035965">
    <property type="entry name" value="PAS-like_dom_sf"/>
</dbReference>
<dbReference type="InterPro" id="IPR005467">
    <property type="entry name" value="His_kinase_dom"/>
</dbReference>
<gene>
    <name evidence="8" type="ORF">I8J32_014880</name>
</gene>
<evidence type="ECO:0000259" key="6">
    <source>
        <dbReference type="PROSITE" id="PS50109"/>
    </source>
</evidence>
<dbReference type="CDD" id="cd00082">
    <property type="entry name" value="HisKA"/>
    <property type="match status" value="1"/>
</dbReference>
<dbReference type="Gene3D" id="1.10.287.130">
    <property type="match status" value="1"/>
</dbReference>
<dbReference type="InterPro" id="IPR036097">
    <property type="entry name" value="HisK_dim/P_sf"/>
</dbReference>
<dbReference type="InterPro" id="IPR013655">
    <property type="entry name" value="PAS_fold_3"/>
</dbReference>
<dbReference type="RefSeq" id="WP_200615890.1">
    <property type="nucleotide sequence ID" value="NZ_CP071518.1"/>
</dbReference>
<keyword evidence="4" id="KW-0175">Coiled coil</keyword>
<dbReference type="SMART" id="SM00086">
    <property type="entry name" value="PAC"/>
    <property type="match status" value="1"/>
</dbReference>
<dbReference type="Pfam" id="PF07495">
    <property type="entry name" value="Y_Y_Y"/>
    <property type="match status" value="1"/>
</dbReference>
<keyword evidence="9" id="KW-1185">Reference proteome</keyword>
<dbReference type="PANTHER" id="PTHR43547">
    <property type="entry name" value="TWO-COMPONENT HISTIDINE KINASE"/>
    <property type="match status" value="1"/>
</dbReference>
<dbReference type="SMART" id="SM00387">
    <property type="entry name" value="HATPase_c"/>
    <property type="match status" value="1"/>
</dbReference>
<dbReference type="SUPFAM" id="SSF63829">
    <property type="entry name" value="Calcium-dependent phosphotriesterase"/>
    <property type="match status" value="3"/>
</dbReference>
<feature type="signal peptide" evidence="5">
    <location>
        <begin position="1"/>
        <end position="18"/>
    </location>
</feature>
<evidence type="ECO:0000313" key="8">
    <source>
        <dbReference type="EMBL" id="QSX77988.1"/>
    </source>
</evidence>
<dbReference type="PROSITE" id="PS50113">
    <property type="entry name" value="PAC"/>
    <property type="match status" value="1"/>
</dbReference>
<dbReference type="EMBL" id="CP071518">
    <property type="protein sequence ID" value="QSX77988.1"/>
    <property type="molecule type" value="Genomic_DNA"/>
</dbReference>
<dbReference type="PROSITE" id="PS50109">
    <property type="entry name" value="HIS_KIN"/>
    <property type="match status" value="1"/>
</dbReference>
<name>A0A974XZV8_9GAMM</name>
<sequence>MGGWPRSVVLRVAGVMLAAGMGMCDAAAQVAAVSYEDVRFQRYGVEDGLSQTSAVSMLQDEAGYVWIGTQDGLNRFDGYEFRVYRNDPRDPGSVPDNNVPILERASEGGFWLGTLTSGVGRYLPAQDRFERHVADGRPGSLLSNVVTALHEDAQGRLWVAGSGGELQWLAKGSDRFESVAPDVSAQVGPITSILPLGKDVLLGAQSGLWLMSRDGRRVRRWSEGQGVPVETLELAPKGGGVWVGTRTEGLLHFDLEGRRLQQWRRAEGLPDEQVRDLQFDDRGQLWIATFDGLARLDAADAPMRVWLFGAGLAGTLASSRIHSLMLDRDGLLWAGTWLNGVSVHVPATRSFGEIQVKEAGARGSFSTAVTAVHVDADGTFWLGAVERMGLVHYDLRRGLLAQFSHDPADPRSLPSPRITHVVRDRRGRLWVASSGGLARLDGNRFTVFRHDPADPDGLPHNSLRRLYVDRAGTLWVGTFDGKLASLCETCTKFRRYTLMAAGVRTAGGAGVEAIFEDSRGNFWAGGLLGGLLRIDRATGRIERFRADIHRPGAISHDTVTAIVEDRRGRLWVGTQGGGVNRVDMDAQGRPYFSAYGIQEGLATNAVGGIVEDAAGNLWISTTEGISRLDPQTGRIANFGASTGTQLLGYFVGDFSAVPDGRIAFGGMRGVTVFDPGRVQAMPAPWRVALTDLRLQRVDPQSPSSPRAVDVEGTRVLPPEGDDITLGFSALSFADPDSLQYAYRLEGVNDTWVNVDARHRVASYNNLPPGRYVFRARARTPGGEWGQELALPIRLLPPWWRTAWAKTLYVLVALLTGLGLAWAVRARLVERERARRQIADSEARLKLALWGTGDELWDWDLNRMTVRRQNPLDSMDFDETERVEDASVLSSNVHPDDRGLFDQALADHVAGHEEFIDVSYRVRDRYGQWRWRLSRGRVVRRNAAGQPMRIVGTNSDITGLKENEVELARVNAELESRVQRRTEALHATNESLRHTIDELQQAQQQLVEAEKMAALGGLVAGVAHEINTPLGVGVTAASHLEMETRKLGRLIDAQALDPATLEHFRHVATESSQLILRNLQRADRMVKSFRQVAVDQSNEEIRRIELRSYLDEVLISLQPTLRQHRHRVEVACDEPVHVETYPGAIYQIVANLVMNSLTHGYAGRDQGCMRIRLGVEDGQVVLDYRDDGAGMTEDACRRVFDPFFTTRRGSGGSGLGMHIAWNLATQLLGGSIVCEYMPGQGAHFVLRFPVQPRKA</sequence>
<dbReference type="InterPro" id="IPR003594">
    <property type="entry name" value="HATPase_dom"/>
</dbReference>
<dbReference type="Gene3D" id="3.30.450.20">
    <property type="entry name" value="PAS domain"/>
    <property type="match status" value="1"/>
</dbReference>
<dbReference type="InterPro" id="IPR000014">
    <property type="entry name" value="PAS"/>
</dbReference>
<evidence type="ECO:0000313" key="9">
    <source>
        <dbReference type="Proteomes" id="UP000639274"/>
    </source>
</evidence>
<evidence type="ECO:0000256" key="4">
    <source>
        <dbReference type="SAM" id="Coils"/>
    </source>
</evidence>
<dbReference type="Pfam" id="PF07494">
    <property type="entry name" value="Reg_prop"/>
    <property type="match status" value="7"/>
</dbReference>
<dbReference type="InterPro" id="IPR013783">
    <property type="entry name" value="Ig-like_fold"/>
</dbReference>
<evidence type="ECO:0000256" key="2">
    <source>
        <dbReference type="ARBA" id="ARBA00012438"/>
    </source>
</evidence>
<feature type="chain" id="PRO_5037722660" description="histidine kinase" evidence="5">
    <location>
        <begin position="19"/>
        <end position="1254"/>
    </location>
</feature>
<dbReference type="InterPro" id="IPR003661">
    <property type="entry name" value="HisK_dim/P_dom"/>
</dbReference>
<dbReference type="InterPro" id="IPR000700">
    <property type="entry name" value="PAS-assoc_C"/>
</dbReference>
<dbReference type="GO" id="GO:0000155">
    <property type="term" value="F:phosphorelay sensor kinase activity"/>
    <property type="evidence" value="ECO:0007669"/>
    <property type="project" value="InterPro"/>
</dbReference>
<evidence type="ECO:0000256" key="5">
    <source>
        <dbReference type="SAM" id="SignalP"/>
    </source>
</evidence>
<dbReference type="SUPFAM" id="SSF55874">
    <property type="entry name" value="ATPase domain of HSP90 chaperone/DNA topoisomerase II/histidine kinase"/>
    <property type="match status" value="1"/>
</dbReference>
<dbReference type="Proteomes" id="UP000639274">
    <property type="component" value="Chromosome"/>
</dbReference>
<dbReference type="InterPro" id="IPR011110">
    <property type="entry name" value="Reg_prop"/>
</dbReference>
<feature type="domain" description="PAC" evidence="7">
    <location>
        <begin position="915"/>
        <end position="968"/>
    </location>
</feature>
<dbReference type="InterPro" id="IPR001610">
    <property type="entry name" value="PAC"/>
</dbReference>
<dbReference type="AlphaFoldDB" id="A0A974XZV8"/>
<evidence type="ECO:0000259" key="7">
    <source>
        <dbReference type="PROSITE" id="PS50113"/>
    </source>
</evidence>
<dbReference type="InterPro" id="IPR015943">
    <property type="entry name" value="WD40/YVTN_repeat-like_dom_sf"/>
</dbReference>
<dbReference type="PRINTS" id="PR00344">
    <property type="entry name" value="BCTRLSENSOR"/>
</dbReference>
<proteinExistence type="predicted"/>
<dbReference type="InterPro" id="IPR004358">
    <property type="entry name" value="Sig_transdc_His_kin-like_C"/>
</dbReference>
<organism evidence="8 9">
    <name type="scientific">Agrilutibacter solisilvae</name>
    <dbReference type="NCBI Taxonomy" id="2763317"/>
    <lineage>
        <taxon>Bacteria</taxon>
        <taxon>Pseudomonadati</taxon>
        <taxon>Pseudomonadota</taxon>
        <taxon>Gammaproteobacteria</taxon>
        <taxon>Lysobacterales</taxon>
        <taxon>Lysobacteraceae</taxon>
        <taxon>Agrilutibacter</taxon>
    </lineage>
</organism>
<dbReference type="KEGG" id="lsf:I8J32_014880"/>
<dbReference type="Gene3D" id="2.130.10.10">
    <property type="entry name" value="YVTN repeat-like/Quinoprotein amine dehydrogenase"/>
    <property type="match status" value="3"/>
</dbReference>
<dbReference type="SUPFAM" id="SSF55785">
    <property type="entry name" value="PYP-like sensor domain (PAS domain)"/>
    <property type="match status" value="1"/>
</dbReference>
<dbReference type="Pfam" id="PF02518">
    <property type="entry name" value="HATPase_c"/>
    <property type="match status" value="1"/>
</dbReference>
<dbReference type="PANTHER" id="PTHR43547:SF2">
    <property type="entry name" value="HYBRID SIGNAL TRANSDUCTION HISTIDINE KINASE C"/>
    <property type="match status" value="1"/>
</dbReference>
<dbReference type="Gene3D" id="2.60.40.10">
    <property type="entry name" value="Immunoglobulins"/>
    <property type="match status" value="1"/>
</dbReference>
<protein>
    <recommendedName>
        <fullName evidence="2">histidine kinase</fullName>
        <ecNumber evidence="2">2.7.13.3</ecNumber>
    </recommendedName>
</protein>
<dbReference type="Pfam" id="PF08447">
    <property type="entry name" value="PAS_3"/>
    <property type="match status" value="1"/>
</dbReference>
<reference evidence="8 9" key="1">
    <citation type="submission" date="2021-03" db="EMBL/GenBank/DDBJ databases">
        <title>Lysobacter sp. nov. isolated from soil of gangwondo yeongwol, south Korea.</title>
        <authorList>
            <person name="Kim K.R."/>
            <person name="Kim K.H."/>
            <person name="Jeon C.O."/>
        </authorList>
    </citation>
    <scope>NUCLEOTIDE SEQUENCE [LARGE SCALE GENOMIC DNA]</scope>
    <source>
        <strain evidence="8 9">R19</strain>
    </source>
</reference>
<feature type="coiled-coil region" evidence="4">
    <location>
        <begin position="981"/>
        <end position="1011"/>
    </location>
</feature>
<dbReference type="InterPro" id="IPR036890">
    <property type="entry name" value="HATPase_C_sf"/>
</dbReference>
<keyword evidence="5" id="KW-0732">Signal</keyword>